<dbReference type="InterPro" id="IPR002035">
    <property type="entry name" value="VWF_A"/>
</dbReference>
<dbReference type="Proteomes" id="UP000294547">
    <property type="component" value="Unassembled WGS sequence"/>
</dbReference>
<evidence type="ECO:0000313" key="3">
    <source>
        <dbReference type="Proteomes" id="UP000294547"/>
    </source>
</evidence>
<dbReference type="EMBL" id="SNXY01000006">
    <property type="protein sequence ID" value="TDP87577.1"/>
    <property type="molecule type" value="Genomic_DNA"/>
</dbReference>
<dbReference type="PIRSF" id="PIRSF010256">
    <property type="entry name" value="CoxE_vWa"/>
    <property type="match status" value="1"/>
</dbReference>
<dbReference type="SMART" id="SM00327">
    <property type="entry name" value="VWA"/>
    <property type="match status" value="1"/>
</dbReference>
<dbReference type="Gene3D" id="3.40.50.410">
    <property type="entry name" value="von Willebrand factor, type A domain"/>
    <property type="match status" value="1"/>
</dbReference>
<evidence type="ECO:0000259" key="1">
    <source>
        <dbReference type="SMART" id="SM00327"/>
    </source>
</evidence>
<sequence>MSAPGADPWREHRLAENVALFGRVLRRAGLPVGPATVVDAVEALIAAGVGSRDDLYWTLHAVFVTKRDHHAVFDEAFRSFWRARGLVQKLIAMLSPVAPPRAPAEPPKAGANRVAKALFGEAAADRVVEKPEIEIDARMTFSQKEILQARDFAQMSADEILYAKRAIRDLVLPVDRVPSRRKVATARGREIDLRRTIRASLRSGGGIIPLAFREPKTVHPPIVALVDISGSMSQYSRLFLHFLHALSERRRVSTFLFGTRLSNVTRPLATRDPDEALAACSAAVPDWSGGTRISEALRLFNRDWSRRVLSGGPIVLLITDGLEREGLDGLARETDRLHRSCRRLIWLNPLLRFDGFEARAGGIRAMLPHVDEFRPIHSLAAVADLCGALDGSAAERFDPRRWLRQVA</sequence>
<dbReference type="SUPFAM" id="SSF53300">
    <property type="entry name" value="vWA-like"/>
    <property type="match status" value="1"/>
</dbReference>
<dbReference type="Pfam" id="PF05762">
    <property type="entry name" value="VWA_CoxE"/>
    <property type="match status" value="1"/>
</dbReference>
<dbReference type="InterPro" id="IPR036465">
    <property type="entry name" value="vWFA_dom_sf"/>
</dbReference>
<proteinExistence type="predicted"/>
<evidence type="ECO:0000313" key="2">
    <source>
        <dbReference type="EMBL" id="TDP87577.1"/>
    </source>
</evidence>
<protein>
    <recommendedName>
        <fullName evidence="1">VWFA domain-containing protein</fullName>
    </recommendedName>
</protein>
<dbReference type="PANTHER" id="PTHR39338">
    <property type="entry name" value="BLL5662 PROTEIN-RELATED"/>
    <property type="match status" value="1"/>
</dbReference>
<dbReference type="RefSeq" id="WP_126535312.1">
    <property type="nucleotide sequence ID" value="NZ_BSPM01000008.1"/>
</dbReference>
<dbReference type="CDD" id="cd00198">
    <property type="entry name" value="vWFA"/>
    <property type="match status" value="1"/>
</dbReference>
<keyword evidence="3" id="KW-1185">Reference proteome</keyword>
<dbReference type="OrthoDB" id="9790469at2"/>
<dbReference type="AlphaFoldDB" id="A0A4R6RND8"/>
<dbReference type="InterPro" id="IPR008912">
    <property type="entry name" value="Uncharacterised_CoxE"/>
</dbReference>
<gene>
    <name evidence="2" type="ORF">EDD54_1476</name>
</gene>
<accession>A0A4R6RND8</accession>
<name>A0A4R6RND8_9HYPH</name>
<organism evidence="2 3">
    <name type="scientific">Oharaeibacter diazotrophicus</name>
    <dbReference type="NCBI Taxonomy" id="1920512"/>
    <lineage>
        <taxon>Bacteria</taxon>
        <taxon>Pseudomonadati</taxon>
        <taxon>Pseudomonadota</taxon>
        <taxon>Alphaproteobacteria</taxon>
        <taxon>Hyphomicrobiales</taxon>
        <taxon>Pleomorphomonadaceae</taxon>
        <taxon>Oharaeibacter</taxon>
    </lineage>
</organism>
<feature type="domain" description="VWFA" evidence="1">
    <location>
        <begin position="219"/>
        <end position="381"/>
    </location>
</feature>
<reference evidence="2 3" key="1">
    <citation type="submission" date="2019-03" db="EMBL/GenBank/DDBJ databases">
        <title>Genomic Encyclopedia of Type Strains, Phase IV (KMG-IV): sequencing the most valuable type-strain genomes for metagenomic binning, comparative biology and taxonomic classification.</title>
        <authorList>
            <person name="Goeker M."/>
        </authorList>
    </citation>
    <scope>NUCLEOTIDE SEQUENCE [LARGE SCALE GENOMIC DNA]</scope>
    <source>
        <strain evidence="2 3">DSM 102969</strain>
    </source>
</reference>
<comment type="caution">
    <text evidence="2">The sequence shown here is derived from an EMBL/GenBank/DDBJ whole genome shotgun (WGS) entry which is preliminary data.</text>
</comment>
<dbReference type="PANTHER" id="PTHR39338:SF6">
    <property type="entry name" value="BLL5662 PROTEIN"/>
    <property type="match status" value="1"/>
</dbReference>
<dbReference type="InterPro" id="IPR011195">
    <property type="entry name" value="UCP010256"/>
</dbReference>